<protein>
    <submittedName>
        <fullName evidence="3">Periplasmic thioredoxin SoxW</fullName>
    </submittedName>
</protein>
<gene>
    <name evidence="3" type="ORF">SHALO_2074</name>
</gene>
<dbReference type="EMBL" id="CP017111">
    <property type="protein sequence ID" value="AOO65844.1"/>
    <property type="molecule type" value="Genomic_DNA"/>
</dbReference>
<dbReference type="SUPFAM" id="SSF52833">
    <property type="entry name" value="Thioredoxin-like"/>
    <property type="match status" value="1"/>
</dbReference>
<evidence type="ECO:0000313" key="3">
    <source>
        <dbReference type="EMBL" id="AOO65844.1"/>
    </source>
</evidence>
<dbReference type="RefSeq" id="WP_069478475.1">
    <property type="nucleotide sequence ID" value="NZ_CP017111.1"/>
</dbReference>
<feature type="chain" id="PRO_5009099502" evidence="1">
    <location>
        <begin position="21"/>
        <end position="130"/>
    </location>
</feature>
<feature type="signal peptide" evidence="1">
    <location>
        <begin position="1"/>
        <end position="20"/>
    </location>
</feature>
<reference evidence="4" key="1">
    <citation type="submission" date="2016-08" db="EMBL/GenBank/DDBJ databases">
        <title>Complete genome sequence of the organohalide-respiring Epsilonproteobacterium Sulfurospirillum halorespirans.</title>
        <authorList>
            <person name="Goris T."/>
            <person name="Zimmermann J."/>
            <person name="Schenz B."/>
            <person name="Lemos M."/>
            <person name="Hackermueller J."/>
            <person name="Diekert G."/>
        </authorList>
    </citation>
    <scope>NUCLEOTIDE SEQUENCE [LARGE SCALE GENOMIC DNA]</scope>
    <source>
        <strain>DSM 13726</strain>
        <strain evidence="4">PCE-M2</strain>
    </source>
</reference>
<dbReference type="InterPro" id="IPR036249">
    <property type="entry name" value="Thioredoxin-like_sf"/>
</dbReference>
<accession>A0A1D7TLP9</accession>
<feature type="domain" description="Thioredoxin-like fold" evidence="2">
    <location>
        <begin position="32"/>
        <end position="121"/>
    </location>
</feature>
<dbReference type="Proteomes" id="UP000094609">
    <property type="component" value="Chromosome"/>
</dbReference>
<keyword evidence="1" id="KW-0732">Signal</keyword>
<keyword evidence="4" id="KW-1185">Reference proteome</keyword>
<proteinExistence type="predicted"/>
<dbReference type="Pfam" id="PF13098">
    <property type="entry name" value="Thioredoxin_2"/>
    <property type="match status" value="1"/>
</dbReference>
<dbReference type="PATRIC" id="fig|1193502.14.peg.2106"/>
<name>A0A1D7TLP9_9BACT</name>
<dbReference type="Gene3D" id="3.40.30.10">
    <property type="entry name" value="Glutaredoxin"/>
    <property type="match status" value="1"/>
</dbReference>
<evidence type="ECO:0000259" key="2">
    <source>
        <dbReference type="Pfam" id="PF13098"/>
    </source>
</evidence>
<evidence type="ECO:0000313" key="4">
    <source>
        <dbReference type="Proteomes" id="UP000094609"/>
    </source>
</evidence>
<sequence>MKKWFQIAMMVMLSTLCLKAEFLEMERQKALRENKLILLSIEKEGCPYCIKMQKDIFDVPKFNQHIAKNYLHVSINGEDPTLPQALHVKYFPTNLILSPRDLSIIDEFAGYSDPANFIELLDIVYTQEFK</sequence>
<dbReference type="InterPro" id="IPR012336">
    <property type="entry name" value="Thioredoxin-like_fold"/>
</dbReference>
<evidence type="ECO:0000256" key="1">
    <source>
        <dbReference type="SAM" id="SignalP"/>
    </source>
</evidence>
<dbReference type="AlphaFoldDB" id="A0A1D7TLP9"/>
<dbReference type="KEGG" id="shal:SHALO_2074"/>
<organism evidence="3 4">
    <name type="scientific">Sulfurospirillum halorespirans DSM 13726</name>
    <dbReference type="NCBI Taxonomy" id="1193502"/>
    <lineage>
        <taxon>Bacteria</taxon>
        <taxon>Pseudomonadati</taxon>
        <taxon>Campylobacterota</taxon>
        <taxon>Epsilonproteobacteria</taxon>
        <taxon>Campylobacterales</taxon>
        <taxon>Sulfurospirillaceae</taxon>
        <taxon>Sulfurospirillum</taxon>
    </lineage>
</organism>